<accession>A0A917P6S1</accession>
<dbReference type="GO" id="GO:0005524">
    <property type="term" value="F:ATP binding"/>
    <property type="evidence" value="ECO:0007669"/>
    <property type="project" value="UniProtKB-KW"/>
</dbReference>
<dbReference type="CDD" id="cd16917">
    <property type="entry name" value="HATPase_UhpB-NarQ-NarX-like"/>
    <property type="match status" value="1"/>
</dbReference>
<comment type="caution">
    <text evidence="11">The sequence shown here is derived from an EMBL/GenBank/DDBJ whole genome shotgun (WGS) entry which is preliminary data.</text>
</comment>
<dbReference type="AlphaFoldDB" id="A0A917P6S1"/>
<dbReference type="RefSeq" id="WP_189317003.1">
    <property type="nucleotide sequence ID" value="NZ_BMQA01000080.1"/>
</dbReference>
<organism evidence="11 12">
    <name type="scientific">Streptomyces brasiliensis</name>
    <dbReference type="NCBI Taxonomy" id="1954"/>
    <lineage>
        <taxon>Bacteria</taxon>
        <taxon>Bacillati</taxon>
        <taxon>Actinomycetota</taxon>
        <taxon>Actinomycetes</taxon>
        <taxon>Kitasatosporales</taxon>
        <taxon>Streptomycetaceae</taxon>
        <taxon>Streptomyces</taxon>
    </lineage>
</organism>
<keyword evidence="4" id="KW-0808">Transferase</keyword>
<evidence type="ECO:0000313" key="11">
    <source>
        <dbReference type="EMBL" id="GGJ64510.1"/>
    </source>
</evidence>
<dbReference type="InterPro" id="IPR050482">
    <property type="entry name" value="Sensor_HK_TwoCompSys"/>
</dbReference>
<evidence type="ECO:0000256" key="8">
    <source>
        <dbReference type="ARBA" id="ARBA00023012"/>
    </source>
</evidence>
<feature type="transmembrane region" description="Helical" evidence="9">
    <location>
        <begin position="131"/>
        <end position="152"/>
    </location>
</feature>
<dbReference type="SUPFAM" id="SSF55874">
    <property type="entry name" value="ATPase domain of HSP90 chaperone/DNA topoisomerase II/histidine kinase"/>
    <property type="match status" value="1"/>
</dbReference>
<dbReference type="Gene3D" id="3.30.565.10">
    <property type="entry name" value="Histidine kinase-like ATPase, C-terminal domain"/>
    <property type="match status" value="1"/>
</dbReference>
<evidence type="ECO:0000256" key="9">
    <source>
        <dbReference type="SAM" id="Phobius"/>
    </source>
</evidence>
<reference evidence="11" key="2">
    <citation type="submission" date="2020-09" db="EMBL/GenBank/DDBJ databases">
        <authorList>
            <person name="Sun Q."/>
            <person name="Ohkuma M."/>
        </authorList>
    </citation>
    <scope>NUCLEOTIDE SEQUENCE</scope>
    <source>
        <strain evidence="11">JCM 3086</strain>
    </source>
</reference>
<dbReference type="Gene3D" id="1.20.5.1930">
    <property type="match status" value="1"/>
</dbReference>
<protein>
    <recommendedName>
        <fullName evidence="2">histidine kinase</fullName>
        <ecNumber evidence="2">2.7.13.3</ecNumber>
    </recommendedName>
</protein>
<keyword evidence="9" id="KW-0472">Membrane</keyword>
<keyword evidence="8" id="KW-0902">Two-component regulatory system</keyword>
<reference evidence="11" key="1">
    <citation type="journal article" date="2014" name="Int. J. Syst. Evol. Microbiol.">
        <title>Complete genome sequence of Corynebacterium casei LMG S-19264T (=DSM 44701T), isolated from a smear-ripened cheese.</title>
        <authorList>
            <consortium name="US DOE Joint Genome Institute (JGI-PGF)"/>
            <person name="Walter F."/>
            <person name="Albersmeier A."/>
            <person name="Kalinowski J."/>
            <person name="Ruckert C."/>
        </authorList>
    </citation>
    <scope>NUCLEOTIDE SEQUENCE</scope>
    <source>
        <strain evidence="11">JCM 3086</strain>
    </source>
</reference>
<comment type="catalytic activity">
    <reaction evidence="1">
        <text>ATP + protein L-histidine = ADP + protein N-phospho-L-histidine.</text>
        <dbReference type="EC" id="2.7.13.3"/>
    </reaction>
</comment>
<dbReference type="Pfam" id="PF07730">
    <property type="entry name" value="HisKA_3"/>
    <property type="match status" value="1"/>
</dbReference>
<keyword evidence="6" id="KW-0418">Kinase</keyword>
<feature type="transmembrane region" description="Helical" evidence="9">
    <location>
        <begin position="12"/>
        <end position="31"/>
    </location>
</feature>
<evidence type="ECO:0000259" key="10">
    <source>
        <dbReference type="Pfam" id="PF07730"/>
    </source>
</evidence>
<dbReference type="PANTHER" id="PTHR24421:SF10">
    <property type="entry name" value="NITRATE_NITRITE SENSOR PROTEIN NARQ"/>
    <property type="match status" value="1"/>
</dbReference>
<dbReference type="GO" id="GO:0046983">
    <property type="term" value="F:protein dimerization activity"/>
    <property type="evidence" value="ECO:0007669"/>
    <property type="project" value="InterPro"/>
</dbReference>
<gene>
    <name evidence="11" type="ORF">GCM10010121_088970</name>
</gene>
<evidence type="ECO:0000256" key="6">
    <source>
        <dbReference type="ARBA" id="ARBA00022777"/>
    </source>
</evidence>
<evidence type="ECO:0000256" key="5">
    <source>
        <dbReference type="ARBA" id="ARBA00022741"/>
    </source>
</evidence>
<dbReference type="Proteomes" id="UP000657574">
    <property type="component" value="Unassembled WGS sequence"/>
</dbReference>
<keyword evidence="3" id="KW-0597">Phosphoprotein</keyword>
<dbReference type="PANTHER" id="PTHR24421">
    <property type="entry name" value="NITRATE/NITRITE SENSOR PROTEIN NARX-RELATED"/>
    <property type="match status" value="1"/>
</dbReference>
<sequence>MVFTRRAAIAVRLCRVTALIGLAVWVIVVAGRTDRPPVVIAGGAAALAAVAFGGRWWLPFISLPAMLVAVTGGGLPDDGGNSDSPFVLLLMWSTYLAGRHGRGRRQPWNVALGFAYVAVVTGGSAHDPSQVIFPFLLFFGPLFVGFCVQTLATQVDRARRWAAESEAARERQVQHAVLEERMTIARELHDIVAHRISALSLQAQVVRRSIEAGKPVAADQVRTIESTAQQSMTDLRRLLGLLRPDDEQADLDPQASLDDLSNLLETARSTGHPVRFTQSGTPRPLPPALSLAAYRIVQEALTNARRHGAPGPTVVRLDWGESVLHVDVVNPVQAGRQPGTTGHGLLGMAERVRLFGGSLSTGSDREGWAVRATLPMPILEQAAR</sequence>
<evidence type="ECO:0000256" key="2">
    <source>
        <dbReference type="ARBA" id="ARBA00012438"/>
    </source>
</evidence>
<evidence type="ECO:0000313" key="12">
    <source>
        <dbReference type="Proteomes" id="UP000657574"/>
    </source>
</evidence>
<dbReference type="InterPro" id="IPR011712">
    <property type="entry name" value="Sig_transdc_His_kin_sub3_dim/P"/>
</dbReference>
<feature type="transmembrane region" description="Helical" evidence="9">
    <location>
        <begin position="108"/>
        <end position="125"/>
    </location>
</feature>
<dbReference type="EMBL" id="BMQA01000080">
    <property type="protein sequence ID" value="GGJ64510.1"/>
    <property type="molecule type" value="Genomic_DNA"/>
</dbReference>
<evidence type="ECO:0000256" key="7">
    <source>
        <dbReference type="ARBA" id="ARBA00022840"/>
    </source>
</evidence>
<evidence type="ECO:0000256" key="4">
    <source>
        <dbReference type="ARBA" id="ARBA00022679"/>
    </source>
</evidence>
<evidence type="ECO:0000256" key="1">
    <source>
        <dbReference type="ARBA" id="ARBA00000085"/>
    </source>
</evidence>
<dbReference type="InterPro" id="IPR036890">
    <property type="entry name" value="HATPase_C_sf"/>
</dbReference>
<keyword evidence="5" id="KW-0547">Nucleotide-binding</keyword>
<proteinExistence type="predicted"/>
<feature type="domain" description="Signal transduction histidine kinase subgroup 3 dimerisation and phosphoacceptor" evidence="10">
    <location>
        <begin position="180"/>
        <end position="246"/>
    </location>
</feature>
<keyword evidence="12" id="KW-1185">Reference proteome</keyword>
<evidence type="ECO:0000256" key="3">
    <source>
        <dbReference type="ARBA" id="ARBA00022553"/>
    </source>
</evidence>
<dbReference type="EC" id="2.7.13.3" evidence="2"/>
<keyword evidence="9" id="KW-1133">Transmembrane helix</keyword>
<name>A0A917P6S1_9ACTN</name>
<keyword evidence="7" id="KW-0067">ATP-binding</keyword>
<dbReference type="GO" id="GO:0016020">
    <property type="term" value="C:membrane"/>
    <property type="evidence" value="ECO:0007669"/>
    <property type="project" value="InterPro"/>
</dbReference>
<keyword evidence="9" id="KW-0812">Transmembrane</keyword>
<feature type="transmembrane region" description="Helical" evidence="9">
    <location>
        <begin position="37"/>
        <end position="58"/>
    </location>
</feature>
<dbReference type="GO" id="GO:0000155">
    <property type="term" value="F:phosphorelay sensor kinase activity"/>
    <property type="evidence" value="ECO:0007669"/>
    <property type="project" value="InterPro"/>
</dbReference>